<evidence type="ECO:0000313" key="2">
    <source>
        <dbReference type="EMBL" id="MBI3015680.1"/>
    </source>
</evidence>
<dbReference type="GO" id="GO:0004497">
    <property type="term" value="F:monooxygenase activity"/>
    <property type="evidence" value="ECO:0007669"/>
    <property type="project" value="UniProtKB-KW"/>
</dbReference>
<dbReference type="Gene3D" id="3.30.70.100">
    <property type="match status" value="1"/>
</dbReference>
<proteinExistence type="predicted"/>
<dbReference type="Pfam" id="PF03992">
    <property type="entry name" value="ABM"/>
    <property type="match status" value="1"/>
</dbReference>
<name>A0A932GRJ0_UNCTE</name>
<dbReference type="PROSITE" id="PS51725">
    <property type="entry name" value="ABM"/>
    <property type="match status" value="1"/>
</dbReference>
<dbReference type="InterPro" id="IPR011008">
    <property type="entry name" value="Dimeric_a/b-barrel"/>
</dbReference>
<dbReference type="AlphaFoldDB" id="A0A932GRJ0"/>
<accession>A0A932GRJ0</accession>
<sequence>MSNILRFIVVKASPEKAAEIERLWKQECGPLMIKRPGCLREELLRCREDPGEYISVSEWESQQAIDAYRTSPEHEEIKRHTRGATGMAATVKTYELVGG</sequence>
<keyword evidence="2" id="KW-0560">Oxidoreductase</keyword>
<dbReference type="Proteomes" id="UP000741360">
    <property type="component" value="Unassembled WGS sequence"/>
</dbReference>
<keyword evidence="2" id="KW-0503">Monooxygenase</keyword>
<gene>
    <name evidence="2" type="ORF">HYY65_11630</name>
</gene>
<comment type="caution">
    <text evidence="2">The sequence shown here is derived from an EMBL/GenBank/DDBJ whole genome shotgun (WGS) entry which is preliminary data.</text>
</comment>
<protein>
    <submittedName>
        <fullName evidence="2">Antibiotic biosynthesis monooxygenase</fullName>
    </submittedName>
</protein>
<dbReference type="InterPro" id="IPR007138">
    <property type="entry name" value="ABM_dom"/>
</dbReference>
<reference evidence="2" key="1">
    <citation type="submission" date="2020-07" db="EMBL/GenBank/DDBJ databases">
        <title>Huge and variable diversity of episymbiotic CPR bacteria and DPANN archaea in groundwater ecosystems.</title>
        <authorList>
            <person name="He C.Y."/>
            <person name="Keren R."/>
            <person name="Whittaker M."/>
            <person name="Farag I.F."/>
            <person name="Doudna J."/>
            <person name="Cate J.H.D."/>
            <person name="Banfield J.F."/>
        </authorList>
    </citation>
    <scope>NUCLEOTIDE SEQUENCE</scope>
    <source>
        <strain evidence="2">NC_groundwater_717_Ag_S-0.2um_59_8</strain>
    </source>
</reference>
<evidence type="ECO:0000313" key="3">
    <source>
        <dbReference type="Proteomes" id="UP000741360"/>
    </source>
</evidence>
<dbReference type="EMBL" id="JACPSX010000220">
    <property type="protein sequence ID" value="MBI3015680.1"/>
    <property type="molecule type" value="Genomic_DNA"/>
</dbReference>
<evidence type="ECO:0000259" key="1">
    <source>
        <dbReference type="PROSITE" id="PS51725"/>
    </source>
</evidence>
<organism evidence="2 3">
    <name type="scientific">Tectimicrobiota bacterium</name>
    <dbReference type="NCBI Taxonomy" id="2528274"/>
    <lineage>
        <taxon>Bacteria</taxon>
        <taxon>Pseudomonadati</taxon>
        <taxon>Nitrospinota/Tectimicrobiota group</taxon>
        <taxon>Candidatus Tectimicrobiota</taxon>
    </lineage>
</organism>
<feature type="domain" description="ABM" evidence="1">
    <location>
        <begin position="4"/>
        <end position="96"/>
    </location>
</feature>
<dbReference type="SUPFAM" id="SSF54909">
    <property type="entry name" value="Dimeric alpha+beta barrel"/>
    <property type="match status" value="1"/>
</dbReference>